<dbReference type="EMBL" id="BAAAME010000002">
    <property type="protein sequence ID" value="GAA1735136.1"/>
    <property type="molecule type" value="Genomic_DNA"/>
</dbReference>
<protein>
    <submittedName>
        <fullName evidence="2">Uncharacterized protein</fullName>
    </submittedName>
</protein>
<sequence length="102" mass="11113">MKPGSMKPATRAPGRRRVDLDRTGPWIAAIGLLAVLWLVVSTTLYAPWWGVVLHLLVLAGFVALYARRVRVRPASTVWIAAAAFLAWIAVNAVGVGLLGWRL</sequence>
<keyword evidence="1" id="KW-1133">Transmembrane helix</keyword>
<keyword evidence="1" id="KW-0812">Transmembrane</keyword>
<organism evidence="2 3">
    <name type="scientific">Aeromicrobium alkaliterrae</name>
    <dbReference type="NCBI Taxonomy" id="302168"/>
    <lineage>
        <taxon>Bacteria</taxon>
        <taxon>Bacillati</taxon>
        <taxon>Actinomycetota</taxon>
        <taxon>Actinomycetes</taxon>
        <taxon>Propionibacteriales</taxon>
        <taxon>Nocardioidaceae</taxon>
        <taxon>Aeromicrobium</taxon>
    </lineage>
</organism>
<name>A0ABN2JPZ6_9ACTN</name>
<reference evidence="2 3" key="1">
    <citation type="journal article" date="2019" name="Int. J. Syst. Evol. Microbiol.">
        <title>The Global Catalogue of Microorganisms (GCM) 10K type strain sequencing project: providing services to taxonomists for standard genome sequencing and annotation.</title>
        <authorList>
            <consortium name="The Broad Institute Genomics Platform"/>
            <consortium name="The Broad Institute Genome Sequencing Center for Infectious Disease"/>
            <person name="Wu L."/>
            <person name="Ma J."/>
        </authorList>
    </citation>
    <scope>NUCLEOTIDE SEQUENCE [LARGE SCALE GENOMIC DNA]</scope>
    <source>
        <strain evidence="2 3">JCM 13518</strain>
    </source>
</reference>
<evidence type="ECO:0000313" key="2">
    <source>
        <dbReference type="EMBL" id="GAA1735136.1"/>
    </source>
</evidence>
<feature type="transmembrane region" description="Helical" evidence="1">
    <location>
        <begin position="77"/>
        <end position="100"/>
    </location>
</feature>
<comment type="caution">
    <text evidence="2">The sequence shown here is derived from an EMBL/GenBank/DDBJ whole genome shotgun (WGS) entry which is preliminary data.</text>
</comment>
<feature type="transmembrane region" description="Helical" evidence="1">
    <location>
        <begin position="46"/>
        <end position="65"/>
    </location>
</feature>
<keyword evidence="1" id="KW-0472">Membrane</keyword>
<gene>
    <name evidence="2" type="ORF">GCM10009710_14590</name>
</gene>
<evidence type="ECO:0000256" key="1">
    <source>
        <dbReference type="SAM" id="Phobius"/>
    </source>
</evidence>
<feature type="transmembrane region" description="Helical" evidence="1">
    <location>
        <begin position="20"/>
        <end position="40"/>
    </location>
</feature>
<dbReference type="Proteomes" id="UP001501057">
    <property type="component" value="Unassembled WGS sequence"/>
</dbReference>
<proteinExistence type="predicted"/>
<keyword evidence="3" id="KW-1185">Reference proteome</keyword>
<evidence type="ECO:0000313" key="3">
    <source>
        <dbReference type="Proteomes" id="UP001501057"/>
    </source>
</evidence>
<accession>A0ABN2JPZ6</accession>